<name>A0A5C3M698_9AGAR</name>
<dbReference type="STRING" id="68775.A0A5C3M698"/>
<feature type="compositionally biased region" description="Polar residues" evidence="1">
    <location>
        <begin position="80"/>
        <end position="89"/>
    </location>
</feature>
<dbReference type="SUPFAM" id="SSF48452">
    <property type="entry name" value="TPR-like"/>
    <property type="match status" value="1"/>
</dbReference>
<evidence type="ECO:0008006" key="4">
    <source>
        <dbReference type="Google" id="ProtNLM"/>
    </source>
</evidence>
<evidence type="ECO:0000313" key="3">
    <source>
        <dbReference type="Proteomes" id="UP000308652"/>
    </source>
</evidence>
<dbReference type="PANTHER" id="PTHR46014">
    <property type="entry name" value="TETRATRICOPEPTIDE REPEAT PROTEIN 1"/>
    <property type="match status" value="1"/>
</dbReference>
<dbReference type="PANTHER" id="PTHR46014:SF1">
    <property type="entry name" value="TETRATRICOPEPTIDE REPEAT PROTEIN 1"/>
    <property type="match status" value="1"/>
</dbReference>
<dbReference type="InterPro" id="IPR052769">
    <property type="entry name" value="TPR_domain_protein"/>
</dbReference>
<dbReference type="Gene3D" id="1.25.40.10">
    <property type="entry name" value="Tetratricopeptide repeat domain"/>
    <property type="match status" value="1"/>
</dbReference>
<gene>
    <name evidence="2" type="ORF">BDQ12DRAFT_733323</name>
</gene>
<dbReference type="InterPro" id="IPR011990">
    <property type="entry name" value="TPR-like_helical_dom_sf"/>
</dbReference>
<dbReference type="Proteomes" id="UP000308652">
    <property type="component" value="Unassembled WGS sequence"/>
</dbReference>
<keyword evidence="3" id="KW-1185">Reference proteome</keyword>
<evidence type="ECO:0000256" key="1">
    <source>
        <dbReference type="SAM" id="MobiDB-lite"/>
    </source>
</evidence>
<proteinExistence type="predicted"/>
<dbReference type="EMBL" id="ML213595">
    <property type="protein sequence ID" value="TFK40974.1"/>
    <property type="molecule type" value="Genomic_DNA"/>
</dbReference>
<protein>
    <recommendedName>
        <fullName evidence="4">TPR-like protein</fullName>
    </recommendedName>
</protein>
<accession>A0A5C3M698</accession>
<reference evidence="2 3" key="1">
    <citation type="journal article" date="2019" name="Nat. Ecol. Evol.">
        <title>Megaphylogeny resolves global patterns of mushroom evolution.</title>
        <authorList>
            <person name="Varga T."/>
            <person name="Krizsan K."/>
            <person name="Foldi C."/>
            <person name="Dima B."/>
            <person name="Sanchez-Garcia M."/>
            <person name="Sanchez-Ramirez S."/>
            <person name="Szollosi G.J."/>
            <person name="Szarkandi J.G."/>
            <person name="Papp V."/>
            <person name="Albert L."/>
            <person name="Andreopoulos W."/>
            <person name="Angelini C."/>
            <person name="Antonin V."/>
            <person name="Barry K.W."/>
            <person name="Bougher N.L."/>
            <person name="Buchanan P."/>
            <person name="Buyck B."/>
            <person name="Bense V."/>
            <person name="Catcheside P."/>
            <person name="Chovatia M."/>
            <person name="Cooper J."/>
            <person name="Damon W."/>
            <person name="Desjardin D."/>
            <person name="Finy P."/>
            <person name="Geml J."/>
            <person name="Haridas S."/>
            <person name="Hughes K."/>
            <person name="Justo A."/>
            <person name="Karasinski D."/>
            <person name="Kautmanova I."/>
            <person name="Kiss B."/>
            <person name="Kocsube S."/>
            <person name="Kotiranta H."/>
            <person name="LaButti K.M."/>
            <person name="Lechner B.E."/>
            <person name="Liimatainen K."/>
            <person name="Lipzen A."/>
            <person name="Lukacs Z."/>
            <person name="Mihaltcheva S."/>
            <person name="Morgado L.N."/>
            <person name="Niskanen T."/>
            <person name="Noordeloos M.E."/>
            <person name="Ohm R.A."/>
            <person name="Ortiz-Santana B."/>
            <person name="Ovrebo C."/>
            <person name="Racz N."/>
            <person name="Riley R."/>
            <person name="Savchenko A."/>
            <person name="Shiryaev A."/>
            <person name="Soop K."/>
            <person name="Spirin V."/>
            <person name="Szebenyi C."/>
            <person name="Tomsovsky M."/>
            <person name="Tulloss R.E."/>
            <person name="Uehling J."/>
            <person name="Grigoriev I.V."/>
            <person name="Vagvolgyi C."/>
            <person name="Papp T."/>
            <person name="Martin F.M."/>
            <person name="Miettinen O."/>
            <person name="Hibbett D.S."/>
            <person name="Nagy L.G."/>
        </authorList>
    </citation>
    <scope>NUCLEOTIDE SEQUENCE [LARGE SCALE GENOMIC DNA]</scope>
    <source>
        <strain evidence="2 3">CBS 166.37</strain>
    </source>
</reference>
<sequence>MAEEITALPLNESLDIESRLREANERKAEGNQYFREEKWNEALVVYRSALGFLPPASEGDAEKQSTEDAEDTDGPELTGEQKSIPTTSEPQEDRTRLDVNIESDKEKECVKARAILNANIAACHIKLGDHKLAVEACSKALLDDPLYLKALHRRATSNEALDSWTSLTAAQEDYTVLLKHSPSSSRSRELEAKLNQLKPRIEAAQKKETSEMLDKLKGLGNSILGNFGLSTNNFQFEPNGQGGYSMNFVR</sequence>
<dbReference type="OrthoDB" id="1872379at2759"/>
<feature type="compositionally biased region" description="Basic and acidic residues" evidence="1">
    <location>
        <begin position="91"/>
        <end position="100"/>
    </location>
</feature>
<dbReference type="AlphaFoldDB" id="A0A5C3M698"/>
<feature type="region of interest" description="Disordered" evidence="1">
    <location>
        <begin position="53"/>
        <end position="100"/>
    </location>
</feature>
<evidence type="ECO:0000313" key="2">
    <source>
        <dbReference type="EMBL" id="TFK40974.1"/>
    </source>
</evidence>
<organism evidence="2 3">
    <name type="scientific">Crucibulum laeve</name>
    <dbReference type="NCBI Taxonomy" id="68775"/>
    <lineage>
        <taxon>Eukaryota</taxon>
        <taxon>Fungi</taxon>
        <taxon>Dikarya</taxon>
        <taxon>Basidiomycota</taxon>
        <taxon>Agaricomycotina</taxon>
        <taxon>Agaricomycetes</taxon>
        <taxon>Agaricomycetidae</taxon>
        <taxon>Agaricales</taxon>
        <taxon>Agaricineae</taxon>
        <taxon>Nidulariaceae</taxon>
        <taxon>Crucibulum</taxon>
    </lineage>
</organism>